<dbReference type="GO" id="GO:0005886">
    <property type="term" value="C:plasma membrane"/>
    <property type="evidence" value="ECO:0007669"/>
    <property type="project" value="UniProtKB-SubCell"/>
</dbReference>
<evidence type="ECO:0000256" key="5">
    <source>
        <dbReference type="ARBA" id="ARBA00022927"/>
    </source>
</evidence>
<feature type="compositionally biased region" description="Low complexity" evidence="9">
    <location>
        <begin position="11"/>
        <end position="26"/>
    </location>
</feature>
<feature type="region of interest" description="Disordered" evidence="9">
    <location>
        <begin position="1"/>
        <end position="26"/>
    </location>
</feature>
<gene>
    <name evidence="12" type="ORF">SAMN05421508_10291</name>
</gene>
<feature type="transmembrane region" description="Helical" evidence="10">
    <location>
        <begin position="204"/>
        <end position="226"/>
    </location>
</feature>
<dbReference type="InterPro" id="IPR002898">
    <property type="entry name" value="MotA_ExbB_proton_chnl"/>
</dbReference>
<dbReference type="RefSeq" id="WP_245913371.1">
    <property type="nucleotide sequence ID" value="NZ_OCNJ01000002.1"/>
</dbReference>
<evidence type="ECO:0000256" key="3">
    <source>
        <dbReference type="ARBA" id="ARBA00022475"/>
    </source>
</evidence>
<dbReference type="GO" id="GO:0017038">
    <property type="term" value="P:protein import"/>
    <property type="evidence" value="ECO:0007669"/>
    <property type="project" value="TreeGrafter"/>
</dbReference>
<keyword evidence="6 10" id="KW-1133">Transmembrane helix</keyword>
<evidence type="ECO:0000256" key="4">
    <source>
        <dbReference type="ARBA" id="ARBA00022692"/>
    </source>
</evidence>
<comment type="similarity">
    <text evidence="8">Belongs to the exbB/tolQ family.</text>
</comment>
<feature type="compositionally biased region" description="Pro residues" evidence="9">
    <location>
        <begin position="1"/>
        <end position="10"/>
    </location>
</feature>
<organism evidence="12 13">
    <name type="scientific">Caenispirillum bisanense</name>
    <dbReference type="NCBI Taxonomy" id="414052"/>
    <lineage>
        <taxon>Bacteria</taxon>
        <taxon>Pseudomonadati</taxon>
        <taxon>Pseudomonadota</taxon>
        <taxon>Alphaproteobacteria</taxon>
        <taxon>Rhodospirillales</taxon>
        <taxon>Novispirillaceae</taxon>
        <taxon>Caenispirillum</taxon>
    </lineage>
</organism>
<evidence type="ECO:0000256" key="6">
    <source>
        <dbReference type="ARBA" id="ARBA00022989"/>
    </source>
</evidence>
<keyword evidence="3" id="KW-1003">Cell membrane</keyword>
<proteinExistence type="inferred from homology"/>
<feature type="transmembrane region" description="Helical" evidence="10">
    <location>
        <begin position="62"/>
        <end position="82"/>
    </location>
</feature>
<feature type="transmembrane region" description="Helical" evidence="10">
    <location>
        <begin position="163"/>
        <end position="184"/>
    </location>
</feature>
<keyword evidence="4 10" id="KW-0812">Transmembrane</keyword>
<protein>
    <submittedName>
        <fullName evidence="12">Outer membrane transport energization protein ExbB</fullName>
    </submittedName>
</protein>
<dbReference type="PANTHER" id="PTHR30625:SF15">
    <property type="entry name" value="BIOPOLYMER TRANSPORT PROTEIN EXBB"/>
    <property type="match status" value="1"/>
</dbReference>
<dbReference type="InterPro" id="IPR050790">
    <property type="entry name" value="ExbB/TolQ_transport"/>
</dbReference>
<dbReference type="Pfam" id="PF01618">
    <property type="entry name" value="MotA_ExbB"/>
    <property type="match status" value="1"/>
</dbReference>
<evidence type="ECO:0000313" key="12">
    <source>
        <dbReference type="EMBL" id="SOD91757.1"/>
    </source>
</evidence>
<name>A0A286G868_9PROT</name>
<evidence type="ECO:0000256" key="9">
    <source>
        <dbReference type="SAM" id="MobiDB-lite"/>
    </source>
</evidence>
<evidence type="ECO:0000256" key="10">
    <source>
        <dbReference type="SAM" id="Phobius"/>
    </source>
</evidence>
<comment type="subcellular location">
    <subcellularLocation>
        <location evidence="1">Cell membrane</location>
        <topology evidence="1">Multi-pass membrane protein</topology>
    </subcellularLocation>
    <subcellularLocation>
        <location evidence="8">Membrane</location>
        <topology evidence="8">Multi-pass membrane protein</topology>
    </subcellularLocation>
</comment>
<keyword evidence="13" id="KW-1185">Reference proteome</keyword>
<evidence type="ECO:0000256" key="1">
    <source>
        <dbReference type="ARBA" id="ARBA00004651"/>
    </source>
</evidence>
<evidence type="ECO:0000256" key="8">
    <source>
        <dbReference type="RuleBase" id="RU004057"/>
    </source>
</evidence>
<evidence type="ECO:0000259" key="11">
    <source>
        <dbReference type="Pfam" id="PF01618"/>
    </source>
</evidence>
<feature type="domain" description="MotA/TolQ/ExbB proton channel" evidence="11">
    <location>
        <begin position="119"/>
        <end position="242"/>
    </location>
</feature>
<dbReference type="EMBL" id="OCNJ01000002">
    <property type="protein sequence ID" value="SOD91757.1"/>
    <property type="molecule type" value="Genomic_DNA"/>
</dbReference>
<keyword evidence="7 10" id="KW-0472">Membrane</keyword>
<evidence type="ECO:0000313" key="13">
    <source>
        <dbReference type="Proteomes" id="UP000219621"/>
    </source>
</evidence>
<keyword evidence="2 8" id="KW-0813">Transport</keyword>
<evidence type="ECO:0000256" key="7">
    <source>
        <dbReference type="ARBA" id="ARBA00023136"/>
    </source>
</evidence>
<dbReference type="AlphaFoldDB" id="A0A286G868"/>
<sequence length="267" mass="27510">MTDQTPPPADPAAAVTPPGDPAAAVAATPALDPMPAADAVPPPEALGPFAEALGLLDAGGPIMYVLAAMSVVTLTLVLVKLLQFAGARLWARRGVARALELWHAGRGAEAAPVLRKERSPVAKVVLAALLGRLDPNLPATEAREEAERIAALHMDRLTGGLRLLAVIATLSPLLGLLGTVIGMIDAFQALESAGSKVDPSILSGGIWVALLTTAAGLLVAIPAAAAHQWLEGVVERAGRAMEDAATQIFTHQPATALRRRHEARAAE</sequence>
<dbReference type="Proteomes" id="UP000219621">
    <property type="component" value="Unassembled WGS sequence"/>
</dbReference>
<accession>A0A286G868</accession>
<evidence type="ECO:0000256" key="2">
    <source>
        <dbReference type="ARBA" id="ARBA00022448"/>
    </source>
</evidence>
<dbReference type="PANTHER" id="PTHR30625">
    <property type="entry name" value="PROTEIN TOLQ"/>
    <property type="match status" value="1"/>
</dbReference>
<reference evidence="12 13" key="1">
    <citation type="submission" date="2017-09" db="EMBL/GenBank/DDBJ databases">
        <authorList>
            <person name="Ehlers B."/>
            <person name="Leendertz F.H."/>
        </authorList>
    </citation>
    <scope>NUCLEOTIDE SEQUENCE [LARGE SCALE GENOMIC DNA]</scope>
    <source>
        <strain evidence="12 13">USBA 140</strain>
    </source>
</reference>
<keyword evidence="5 8" id="KW-0653">Protein transport</keyword>